<feature type="transmembrane region" description="Helical" evidence="1">
    <location>
        <begin position="91"/>
        <end position="114"/>
    </location>
</feature>
<evidence type="ECO:0000256" key="1">
    <source>
        <dbReference type="SAM" id="Phobius"/>
    </source>
</evidence>
<organism evidence="2 3">
    <name type="scientific">Panagrellus redivivus</name>
    <name type="common">Microworm</name>
    <dbReference type="NCBI Taxonomy" id="6233"/>
    <lineage>
        <taxon>Eukaryota</taxon>
        <taxon>Metazoa</taxon>
        <taxon>Ecdysozoa</taxon>
        <taxon>Nematoda</taxon>
        <taxon>Chromadorea</taxon>
        <taxon>Rhabditida</taxon>
        <taxon>Tylenchina</taxon>
        <taxon>Panagrolaimomorpha</taxon>
        <taxon>Panagrolaimoidea</taxon>
        <taxon>Panagrolaimidae</taxon>
        <taxon>Panagrellus</taxon>
    </lineage>
</organism>
<keyword evidence="2" id="KW-1185">Reference proteome</keyword>
<dbReference type="Proteomes" id="UP000492821">
    <property type="component" value="Unassembled WGS sequence"/>
</dbReference>
<protein>
    <submittedName>
        <fullName evidence="3">G protein-coupled receptor</fullName>
    </submittedName>
</protein>
<dbReference type="Pfam" id="PF10326">
    <property type="entry name" value="7TM_GPCR_Str"/>
    <property type="match status" value="1"/>
</dbReference>
<dbReference type="WBParaSite" id="Pan_g8254.t1">
    <property type="protein sequence ID" value="Pan_g8254.t1"/>
    <property type="gene ID" value="Pan_g8254"/>
</dbReference>
<accession>A0A7E4W895</accession>
<sequence>MTFQFHFPTLIYLATVSFITTSSVGILTWFNIRVAAHLRAAKAHMHGKTIRLQQQITWQLNLQSVFPALCSTQTFAFVFIIVFTPDYSGGMFMFIYAPYAMLPVLNPLTTLLCISQYRRQLCQIVRLKKFAVSSTVITPSNKAPCLVPSGSKMSIIASK</sequence>
<evidence type="ECO:0000313" key="3">
    <source>
        <dbReference type="WBParaSite" id="Pan_g8254.t1"/>
    </source>
</evidence>
<feature type="transmembrane region" description="Helical" evidence="1">
    <location>
        <begin position="65"/>
        <end position="85"/>
    </location>
</feature>
<dbReference type="PANTHER" id="PTHR22943:SF248">
    <property type="entry name" value="SEVEN TM RECEPTOR"/>
    <property type="match status" value="1"/>
</dbReference>
<name>A0A7E4W895_PANRE</name>
<keyword evidence="1" id="KW-0812">Transmembrane</keyword>
<dbReference type="AlphaFoldDB" id="A0A7E4W895"/>
<feature type="transmembrane region" description="Helical" evidence="1">
    <location>
        <begin position="12"/>
        <end position="32"/>
    </location>
</feature>
<dbReference type="SUPFAM" id="SSF81321">
    <property type="entry name" value="Family A G protein-coupled receptor-like"/>
    <property type="match status" value="1"/>
</dbReference>
<reference evidence="3" key="2">
    <citation type="submission" date="2020-10" db="UniProtKB">
        <authorList>
            <consortium name="WormBaseParasite"/>
        </authorList>
    </citation>
    <scope>IDENTIFICATION</scope>
</reference>
<evidence type="ECO:0000313" key="2">
    <source>
        <dbReference type="Proteomes" id="UP000492821"/>
    </source>
</evidence>
<dbReference type="PANTHER" id="PTHR22943">
    <property type="entry name" value="7-TRANSMEMBRANE DOMAIN RECEPTOR C.ELEGANS"/>
    <property type="match status" value="1"/>
</dbReference>
<keyword evidence="1" id="KW-0472">Membrane</keyword>
<dbReference type="InterPro" id="IPR019428">
    <property type="entry name" value="7TM_GPCR_serpentine_rcpt_Str"/>
</dbReference>
<reference evidence="2" key="1">
    <citation type="journal article" date="2013" name="Genetics">
        <title>The draft genome and transcriptome of Panagrellus redivivus are shaped by the harsh demands of a free-living lifestyle.</title>
        <authorList>
            <person name="Srinivasan J."/>
            <person name="Dillman A.R."/>
            <person name="Macchietto M.G."/>
            <person name="Heikkinen L."/>
            <person name="Lakso M."/>
            <person name="Fracchia K.M."/>
            <person name="Antoshechkin I."/>
            <person name="Mortazavi A."/>
            <person name="Wong G."/>
            <person name="Sternberg P.W."/>
        </authorList>
    </citation>
    <scope>NUCLEOTIDE SEQUENCE [LARGE SCALE GENOMIC DNA]</scope>
    <source>
        <strain evidence="2">MT8872</strain>
    </source>
</reference>
<keyword evidence="1" id="KW-1133">Transmembrane helix</keyword>
<proteinExistence type="predicted"/>